<evidence type="ECO:0000256" key="1">
    <source>
        <dbReference type="SAM" id="MobiDB-lite"/>
    </source>
</evidence>
<accession>A0A7R9D0Y0</accession>
<organism evidence="2">
    <name type="scientific">Timema cristinae</name>
    <name type="common">Walking stick</name>
    <dbReference type="NCBI Taxonomy" id="61476"/>
    <lineage>
        <taxon>Eukaryota</taxon>
        <taxon>Metazoa</taxon>
        <taxon>Ecdysozoa</taxon>
        <taxon>Arthropoda</taxon>
        <taxon>Hexapoda</taxon>
        <taxon>Insecta</taxon>
        <taxon>Pterygota</taxon>
        <taxon>Neoptera</taxon>
        <taxon>Polyneoptera</taxon>
        <taxon>Phasmatodea</taxon>
        <taxon>Timematodea</taxon>
        <taxon>Timematoidea</taxon>
        <taxon>Timematidae</taxon>
        <taxon>Timema</taxon>
    </lineage>
</organism>
<gene>
    <name evidence="2" type="ORF">TCEB3V08_LOCUS8331</name>
</gene>
<protein>
    <submittedName>
        <fullName evidence="2">Uncharacterized protein</fullName>
    </submittedName>
</protein>
<feature type="region of interest" description="Disordered" evidence="1">
    <location>
        <begin position="1"/>
        <end position="77"/>
    </location>
</feature>
<evidence type="ECO:0000313" key="2">
    <source>
        <dbReference type="EMBL" id="CAD7406113.1"/>
    </source>
</evidence>
<name>A0A7R9D0Y0_TIMCR</name>
<sequence length="77" mass="7996">MDGAKPFSSSNPAPRDGCALGRSVGVPSVPSSSWAEVELRHEAAVEEEDGVLDGPHLDQYGGRPACTSVGAKQEELC</sequence>
<dbReference type="EMBL" id="OC319707">
    <property type="protein sequence ID" value="CAD7406113.1"/>
    <property type="molecule type" value="Genomic_DNA"/>
</dbReference>
<reference evidence="2" key="1">
    <citation type="submission" date="2020-11" db="EMBL/GenBank/DDBJ databases">
        <authorList>
            <person name="Tran Van P."/>
        </authorList>
    </citation>
    <scope>NUCLEOTIDE SEQUENCE</scope>
</reference>
<dbReference type="AlphaFoldDB" id="A0A7R9D0Y0"/>
<proteinExistence type="predicted"/>
<feature type="compositionally biased region" description="Low complexity" evidence="1">
    <location>
        <begin position="23"/>
        <end position="33"/>
    </location>
</feature>